<evidence type="ECO:0000313" key="1">
    <source>
        <dbReference type="EMBL" id="EEH56500.1"/>
    </source>
</evidence>
<dbReference type="RefSeq" id="XP_003059368.1">
    <property type="nucleotide sequence ID" value="XM_003059322.1"/>
</dbReference>
<proteinExistence type="predicted"/>
<dbReference type="EMBL" id="GG663740">
    <property type="protein sequence ID" value="EEH56500.1"/>
    <property type="molecule type" value="Genomic_DNA"/>
</dbReference>
<dbReference type="Proteomes" id="UP000001876">
    <property type="component" value="Unassembled WGS sequence"/>
</dbReference>
<accession>C1MTS3</accession>
<reference evidence="1 2" key="1">
    <citation type="journal article" date="2009" name="Science">
        <title>Green evolution and dynamic adaptations revealed by genomes of the marine picoeukaryotes Micromonas.</title>
        <authorList>
            <person name="Worden A.Z."/>
            <person name="Lee J.H."/>
            <person name="Mock T."/>
            <person name="Rouze P."/>
            <person name="Simmons M.P."/>
            <person name="Aerts A.L."/>
            <person name="Allen A.E."/>
            <person name="Cuvelier M.L."/>
            <person name="Derelle E."/>
            <person name="Everett M.V."/>
            <person name="Foulon E."/>
            <person name="Grimwood J."/>
            <person name="Gundlach H."/>
            <person name="Henrissat B."/>
            <person name="Napoli C."/>
            <person name="McDonald S.M."/>
            <person name="Parker M.S."/>
            <person name="Rombauts S."/>
            <person name="Salamov A."/>
            <person name="Von Dassow P."/>
            <person name="Badger J.H."/>
            <person name="Coutinho P.M."/>
            <person name="Demir E."/>
            <person name="Dubchak I."/>
            <person name="Gentemann C."/>
            <person name="Eikrem W."/>
            <person name="Gready J.E."/>
            <person name="John U."/>
            <person name="Lanier W."/>
            <person name="Lindquist E.A."/>
            <person name="Lucas S."/>
            <person name="Mayer K.F."/>
            <person name="Moreau H."/>
            <person name="Not F."/>
            <person name="Otillar R."/>
            <person name="Panaud O."/>
            <person name="Pangilinan J."/>
            <person name="Paulsen I."/>
            <person name="Piegu B."/>
            <person name="Poliakov A."/>
            <person name="Robbens S."/>
            <person name="Schmutz J."/>
            <person name="Toulza E."/>
            <person name="Wyss T."/>
            <person name="Zelensky A."/>
            <person name="Zhou K."/>
            <person name="Armbrust E.V."/>
            <person name="Bhattacharya D."/>
            <person name="Goodenough U.W."/>
            <person name="Van de Peer Y."/>
            <person name="Grigoriev I.V."/>
        </authorList>
    </citation>
    <scope>NUCLEOTIDE SEQUENCE [LARGE SCALE GENOMIC DNA]</scope>
    <source>
        <strain evidence="1 2">CCMP1545</strain>
    </source>
</reference>
<dbReference type="GeneID" id="9684530"/>
<dbReference type="KEGG" id="mpp:MICPUCDRAFT_49611"/>
<evidence type="ECO:0000313" key="2">
    <source>
        <dbReference type="Proteomes" id="UP000001876"/>
    </source>
</evidence>
<name>C1MTS3_MICPC</name>
<protein>
    <submittedName>
        <fullName evidence="1">Predicted protein</fullName>
    </submittedName>
</protein>
<dbReference type="OrthoDB" id="494972at2759"/>
<dbReference type="AlphaFoldDB" id="C1MTS3"/>
<keyword evidence="2" id="KW-1185">Reference proteome</keyword>
<gene>
    <name evidence="1" type="ORF">MICPUCDRAFT_49611</name>
</gene>
<sequence>MDQMDVSLAGRINVRGDGNVVEDRFSLTASADFAKGGRITLNANPGFRPSAALKDGKTNLTDASQLSGIGNLDDIDVSISKSADILGQACDLTLSTESLGNGGIAGLQVKTNVDKVGDVTLTLAKKGHKAFSGKSKDGEAQASENDACRIDVALPLSDVNADLTGSVNYDLNTQDANLSLGYKNGDVALRLRTSMGSDKSLSHKVNADYSGIEGIGLGLEVNDAGAGKVTVTKDKYSLVVPVSKDGGVDTNNASLRMTWSMDM</sequence>
<dbReference type="OMA" id="QLRMTWS"/>
<organism evidence="2">
    <name type="scientific">Micromonas pusilla (strain CCMP1545)</name>
    <name type="common">Picoplanktonic green alga</name>
    <dbReference type="NCBI Taxonomy" id="564608"/>
    <lineage>
        <taxon>Eukaryota</taxon>
        <taxon>Viridiplantae</taxon>
        <taxon>Chlorophyta</taxon>
        <taxon>Mamiellophyceae</taxon>
        <taxon>Mamiellales</taxon>
        <taxon>Mamiellaceae</taxon>
        <taxon>Micromonas</taxon>
    </lineage>
</organism>